<dbReference type="PANTHER" id="PTHR38248:SF2">
    <property type="entry name" value="FUNK1 11"/>
    <property type="match status" value="1"/>
</dbReference>
<evidence type="ECO:0000259" key="1">
    <source>
        <dbReference type="Pfam" id="PF17667"/>
    </source>
</evidence>
<dbReference type="Gene3D" id="1.10.510.10">
    <property type="entry name" value="Transferase(Phosphotransferase) domain 1"/>
    <property type="match status" value="1"/>
</dbReference>
<dbReference type="Pfam" id="PF17667">
    <property type="entry name" value="Pkinase_fungal"/>
    <property type="match status" value="1"/>
</dbReference>
<gene>
    <name evidence="2" type="primary">g371</name>
    <name evidence="2" type="ORF">EsDP_00000371</name>
</gene>
<dbReference type="SUPFAM" id="SSF56112">
    <property type="entry name" value="Protein kinase-like (PK-like)"/>
    <property type="match status" value="1"/>
</dbReference>
<keyword evidence="3" id="KW-1185">Reference proteome</keyword>
<protein>
    <recommendedName>
        <fullName evidence="1">Fungal-type protein kinase domain-containing protein</fullName>
    </recommendedName>
</protein>
<organism evidence="2 3">
    <name type="scientific">Epichloe bromicola</name>
    <dbReference type="NCBI Taxonomy" id="79588"/>
    <lineage>
        <taxon>Eukaryota</taxon>
        <taxon>Fungi</taxon>
        <taxon>Dikarya</taxon>
        <taxon>Ascomycota</taxon>
        <taxon>Pezizomycotina</taxon>
        <taxon>Sordariomycetes</taxon>
        <taxon>Hypocreomycetidae</taxon>
        <taxon>Hypocreales</taxon>
        <taxon>Clavicipitaceae</taxon>
        <taxon>Epichloe</taxon>
    </lineage>
</organism>
<dbReference type="InterPro" id="IPR011009">
    <property type="entry name" value="Kinase-like_dom_sf"/>
</dbReference>
<evidence type="ECO:0000313" key="2">
    <source>
        <dbReference type="EMBL" id="GAB0131918.1"/>
    </source>
</evidence>
<feature type="domain" description="Fungal-type protein kinase" evidence="1">
    <location>
        <begin position="118"/>
        <end position="492"/>
    </location>
</feature>
<dbReference type="Proteomes" id="UP001562357">
    <property type="component" value="Unassembled WGS sequence"/>
</dbReference>
<sequence>MDDQEILDNINGRMHGPMIGFMEKYFGNFQYISQGASLEIQVPEGDRCHCAIPSAAPSPDDFLQWFSNYVSRELDGARGSWHISQDSTASGHEGTDDSARLLLTMSPSPAMSPPPACDAGTRWGHVQVIGQFYQRGCVYYQDGLLSLCRSAHLVFASQPTRLFLHSFYIRGSLIELWVFDRSGLYCSHVVDVRKDFIQFLTIILSYQRMTDQDLGKLDIIKTDIGGSYMMLDSAETPSLRKIYLESEPVASREGLVGTGTTCYRVRTPASRRWNSILKFKWHWVRERPESELLQLAKNNCVWGAVSLDYYKELESTANLRRGLRWGSQRKFTSLRPPETHGGVEEQRGKVDYNADGCSDYTEETGNFFQNRFLTCTITSPAGRPLHTFHSLIELLQVFRDAVKCHRSLYHDAKILHQDISSGNMIILDGQGEGEPKGILIDLDSAIQLTEGSEAEVEITGTRPFMAIGVLRGERHTYRHDLESFLYVFLWTVISSHTENPPETSKLRQWSNGDWNELAVRKCLDMGQDSFRNILTEFTPEFHSLKSLAESLRQILFPLEDGAIWTGTHSSPEAIDKLYDGMMHAFEGAIASEGGR</sequence>
<dbReference type="PANTHER" id="PTHR38248">
    <property type="entry name" value="FUNK1 6"/>
    <property type="match status" value="1"/>
</dbReference>
<dbReference type="EMBL" id="BAAFGZ010000006">
    <property type="protein sequence ID" value="GAB0131918.1"/>
    <property type="molecule type" value="Genomic_DNA"/>
</dbReference>
<comment type="caution">
    <text evidence="2">The sequence shown here is derived from an EMBL/GenBank/DDBJ whole genome shotgun (WGS) entry which is preliminary data.</text>
</comment>
<reference evidence="3" key="1">
    <citation type="submission" date="2024-06" db="EMBL/GenBank/DDBJ databases">
        <title>Draft Genome Sequences of Epichloe bromicola Strains Isolated from Elymus ciliaris.</title>
        <authorList>
            <consortium name="Epichloe bromicola genome sequencing consortium"/>
            <person name="Miura A."/>
            <person name="Imano S."/>
            <person name="Ashida A."/>
            <person name="Sato I."/>
            <person name="Chiba S."/>
            <person name="Tanaka A."/>
            <person name="Camagna M."/>
            <person name="Takemoto D."/>
        </authorList>
    </citation>
    <scope>NUCLEOTIDE SEQUENCE [LARGE SCALE GENOMIC DNA]</scope>
    <source>
        <strain evidence="3">DP</strain>
    </source>
</reference>
<dbReference type="InterPro" id="IPR040976">
    <property type="entry name" value="Pkinase_fungal"/>
</dbReference>
<evidence type="ECO:0000313" key="3">
    <source>
        <dbReference type="Proteomes" id="UP001562357"/>
    </source>
</evidence>
<accession>A0ABQ0CEP9</accession>
<proteinExistence type="predicted"/>
<name>A0ABQ0CEP9_9HYPO</name>